<evidence type="ECO:0000256" key="2">
    <source>
        <dbReference type="ARBA" id="ARBA00022603"/>
    </source>
</evidence>
<dbReference type="GO" id="GO:0031419">
    <property type="term" value="F:cobalamin binding"/>
    <property type="evidence" value="ECO:0007669"/>
    <property type="project" value="InterPro"/>
</dbReference>
<dbReference type="SFLD" id="SFLDG01082">
    <property type="entry name" value="B12-binding_domain_containing"/>
    <property type="match status" value="1"/>
</dbReference>
<dbReference type="PANTHER" id="PTHR43409:SF7">
    <property type="entry name" value="BLL1977 PROTEIN"/>
    <property type="match status" value="1"/>
</dbReference>
<dbReference type="CDD" id="cd02068">
    <property type="entry name" value="radical_SAM_B12_BD"/>
    <property type="match status" value="1"/>
</dbReference>
<evidence type="ECO:0000313" key="11">
    <source>
        <dbReference type="Proteomes" id="UP000030652"/>
    </source>
</evidence>
<evidence type="ECO:0000259" key="9">
    <source>
        <dbReference type="PROSITE" id="PS51918"/>
    </source>
</evidence>
<dbReference type="SFLD" id="SFLDG01123">
    <property type="entry name" value="methyltransferase_(Class_B)"/>
    <property type="match status" value="1"/>
</dbReference>
<evidence type="ECO:0000256" key="5">
    <source>
        <dbReference type="ARBA" id="ARBA00022723"/>
    </source>
</evidence>
<evidence type="ECO:0000256" key="6">
    <source>
        <dbReference type="ARBA" id="ARBA00023004"/>
    </source>
</evidence>
<gene>
    <name evidence="10" type="primary">miaB_5</name>
    <name evidence="10" type="ORF">SCABRO_04051</name>
</gene>
<evidence type="ECO:0000256" key="3">
    <source>
        <dbReference type="ARBA" id="ARBA00022679"/>
    </source>
</evidence>
<organism evidence="10 11">
    <name type="scientific">Candidatus Scalindua brodae</name>
    <dbReference type="NCBI Taxonomy" id="237368"/>
    <lineage>
        <taxon>Bacteria</taxon>
        <taxon>Pseudomonadati</taxon>
        <taxon>Planctomycetota</taxon>
        <taxon>Candidatus Brocadiia</taxon>
        <taxon>Candidatus Brocadiales</taxon>
        <taxon>Candidatus Scalinduaceae</taxon>
        <taxon>Candidatus Scalindua</taxon>
    </lineage>
</organism>
<protein>
    <submittedName>
        <fullName evidence="10">Protein involved in methylthiolation of isopentenylated A37 derivatives in tRNA</fullName>
    </submittedName>
</protein>
<keyword evidence="4" id="KW-0949">S-adenosyl-L-methionine</keyword>
<dbReference type="InterPro" id="IPR034466">
    <property type="entry name" value="Methyltransferase_Class_B"/>
</dbReference>
<feature type="domain" description="Radical SAM core" evidence="9">
    <location>
        <begin position="166"/>
        <end position="383"/>
    </location>
</feature>
<evidence type="ECO:0000313" key="10">
    <source>
        <dbReference type="EMBL" id="KHE90216.1"/>
    </source>
</evidence>
<dbReference type="GO" id="GO:0046872">
    <property type="term" value="F:metal ion binding"/>
    <property type="evidence" value="ECO:0007669"/>
    <property type="project" value="UniProtKB-KW"/>
</dbReference>
<reference evidence="10 11" key="1">
    <citation type="submission" date="2014-10" db="EMBL/GenBank/DDBJ databases">
        <title>Draft genome of anammox bacterium scalindua brodae, obtained using differential coverage binning of sequence data from two enrichment reactors.</title>
        <authorList>
            <person name="Speth D.R."/>
            <person name="Russ L."/>
            <person name="Kartal B."/>
            <person name="Op den Camp H.J."/>
            <person name="Dutilh B.E."/>
            <person name="Jetten M.S."/>
        </authorList>
    </citation>
    <scope>NUCLEOTIDE SEQUENCE [LARGE SCALE GENOMIC DNA]</scope>
    <source>
        <strain evidence="10">RU1</strain>
    </source>
</reference>
<dbReference type="Pfam" id="PF02310">
    <property type="entry name" value="B12-binding"/>
    <property type="match status" value="1"/>
</dbReference>
<dbReference type="EMBL" id="JRYO01000282">
    <property type="protein sequence ID" value="KHE90216.1"/>
    <property type="molecule type" value="Genomic_DNA"/>
</dbReference>
<comment type="cofactor">
    <cofactor evidence="1">
        <name>[4Fe-4S] cluster</name>
        <dbReference type="ChEBI" id="CHEBI:49883"/>
    </cofactor>
</comment>
<evidence type="ECO:0000259" key="8">
    <source>
        <dbReference type="PROSITE" id="PS51332"/>
    </source>
</evidence>
<name>A0A0B0EDL6_9BACT</name>
<dbReference type="GO" id="GO:0005829">
    <property type="term" value="C:cytosol"/>
    <property type="evidence" value="ECO:0007669"/>
    <property type="project" value="TreeGrafter"/>
</dbReference>
<dbReference type="PANTHER" id="PTHR43409">
    <property type="entry name" value="ANAEROBIC MAGNESIUM-PROTOPORPHYRIN IX MONOMETHYL ESTER CYCLASE-RELATED"/>
    <property type="match status" value="1"/>
</dbReference>
<evidence type="ECO:0000256" key="1">
    <source>
        <dbReference type="ARBA" id="ARBA00001966"/>
    </source>
</evidence>
<keyword evidence="5" id="KW-0479">Metal-binding</keyword>
<dbReference type="GO" id="GO:0051539">
    <property type="term" value="F:4 iron, 4 sulfur cluster binding"/>
    <property type="evidence" value="ECO:0007669"/>
    <property type="project" value="UniProtKB-KW"/>
</dbReference>
<dbReference type="SFLD" id="SFLDS00029">
    <property type="entry name" value="Radical_SAM"/>
    <property type="match status" value="1"/>
</dbReference>
<dbReference type="InterPro" id="IPR058240">
    <property type="entry name" value="rSAM_sf"/>
</dbReference>
<dbReference type="InterPro" id="IPR051198">
    <property type="entry name" value="BchE-like"/>
</dbReference>
<dbReference type="InterPro" id="IPR006158">
    <property type="entry name" value="Cobalamin-bd"/>
</dbReference>
<dbReference type="SUPFAM" id="SSF102114">
    <property type="entry name" value="Radical SAM enzymes"/>
    <property type="match status" value="1"/>
</dbReference>
<dbReference type="InterPro" id="IPR007197">
    <property type="entry name" value="rSAM"/>
</dbReference>
<accession>A0A0B0EDL6</accession>
<dbReference type="InterPro" id="IPR023404">
    <property type="entry name" value="rSAM_horseshoe"/>
</dbReference>
<dbReference type="PROSITE" id="PS51918">
    <property type="entry name" value="RADICAL_SAM"/>
    <property type="match status" value="1"/>
</dbReference>
<sequence>MKVTLISPPSPFLIDQKAFPPLGLLYVAGFLEHNGIEISVADLAGKETELENALEPYIDANLYGITSTSPQYPQALKILTILRRRNPKARIVIGGAYPSSLPDKCIKDGFDHVIAGEGEEAMLQLITNIDKKEICSVINASYIQDMDTIPLPARHLIDIQSFAYDIGDGRGTTLITSRGCPFTCSFCSKEVWQNGTRFHSTDYVISELEHVINNYDFKHFLFLDDTITIRRKRLLELCSRMERFNIKWRCYARTTTTREMLIAMKRAGCIEIGVGVESGSQKILDIVDKNETVEQNSAFVELCKEVGILANVFIMIGLPGETYETVEETRRWMESVRPHKFGFNIFMPYAGTPVYKNPGRYDIQIFDVPEERSWVKGRQGEYESFVATSELSRKEIERLFGELFTHYTELTSWTPGVGTRALVQT</sequence>
<evidence type="ECO:0000256" key="4">
    <source>
        <dbReference type="ARBA" id="ARBA00022691"/>
    </source>
</evidence>
<dbReference type="CDD" id="cd01335">
    <property type="entry name" value="Radical_SAM"/>
    <property type="match status" value="1"/>
</dbReference>
<dbReference type="InterPro" id="IPR006638">
    <property type="entry name" value="Elp3/MiaA/NifB-like_rSAM"/>
</dbReference>
<keyword evidence="6" id="KW-0408">Iron</keyword>
<dbReference type="AlphaFoldDB" id="A0A0B0EDL6"/>
<dbReference type="Proteomes" id="UP000030652">
    <property type="component" value="Unassembled WGS sequence"/>
</dbReference>
<dbReference type="PROSITE" id="PS51332">
    <property type="entry name" value="B12_BINDING"/>
    <property type="match status" value="1"/>
</dbReference>
<dbReference type="Gene3D" id="3.80.30.20">
    <property type="entry name" value="tm_1862 like domain"/>
    <property type="match status" value="1"/>
</dbReference>
<keyword evidence="2" id="KW-0489">Methyltransferase</keyword>
<keyword evidence="3" id="KW-0808">Transferase</keyword>
<evidence type="ECO:0000256" key="7">
    <source>
        <dbReference type="ARBA" id="ARBA00023014"/>
    </source>
</evidence>
<dbReference type="GO" id="GO:0003824">
    <property type="term" value="F:catalytic activity"/>
    <property type="evidence" value="ECO:0007669"/>
    <property type="project" value="InterPro"/>
</dbReference>
<keyword evidence="7" id="KW-0411">Iron-sulfur</keyword>
<dbReference type="Pfam" id="PF04055">
    <property type="entry name" value="Radical_SAM"/>
    <property type="match status" value="1"/>
</dbReference>
<comment type="caution">
    <text evidence="10">The sequence shown here is derived from an EMBL/GenBank/DDBJ whole genome shotgun (WGS) entry which is preliminary data.</text>
</comment>
<dbReference type="SMART" id="SM00729">
    <property type="entry name" value="Elp3"/>
    <property type="match status" value="1"/>
</dbReference>
<dbReference type="eggNOG" id="COG1032">
    <property type="taxonomic scope" value="Bacteria"/>
</dbReference>
<feature type="domain" description="B12-binding" evidence="8">
    <location>
        <begin position="2"/>
        <end position="136"/>
    </location>
</feature>
<dbReference type="Gene3D" id="3.40.50.280">
    <property type="entry name" value="Cobalamin-binding domain"/>
    <property type="match status" value="1"/>
</dbReference>
<proteinExistence type="predicted"/>